<dbReference type="GO" id="GO:0008236">
    <property type="term" value="F:serine-type peptidase activity"/>
    <property type="evidence" value="ECO:0007669"/>
    <property type="project" value="InterPro"/>
</dbReference>
<evidence type="ECO:0000313" key="4">
    <source>
        <dbReference type="EMBL" id="EQD64928.1"/>
    </source>
</evidence>
<dbReference type="PANTHER" id="PTHR43037">
    <property type="entry name" value="UNNAMED PRODUCT-RELATED"/>
    <property type="match status" value="1"/>
</dbReference>
<dbReference type="SUPFAM" id="SSF53474">
    <property type="entry name" value="alpha/beta-Hydrolases"/>
    <property type="match status" value="1"/>
</dbReference>
<sequence length="241" mass="26173">MSVVELTAHSEFVERSLVHDGELVRYRIHAPRQGVATRPVLLFLHGSGERGMDNIAQTRVGLGPALLRGAVPLPLLTVFPQLPPGASWQGVHANRALAVLEDACAHCGGDGTRVALSGLSRGGYGVWELALLQPARYRALIPICAGLTARVGSPDLRVAALDGCADPWREAARRLCDVPVWMVHGALDDVIPAEQSRRMAAALRDAGAPLHYRELPEANHNAWDAAYADARLWQWLQRMLN</sequence>
<name>T1B8Z5_9ZZZZ</name>
<organism evidence="4">
    <name type="scientific">mine drainage metagenome</name>
    <dbReference type="NCBI Taxonomy" id="410659"/>
    <lineage>
        <taxon>unclassified sequences</taxon>
        <taxon>metagenomes</taxon>
        <taxon>ecological metagenomes</taxon>
    </lineage>
</organism>
<gene>
    <name evidence="4" type="ORF">B2A_01785</name>
</gene>
<protein>
    <submittedName>
        <fullName evidence="4">Phospholipase/carboxylesterase</fullName>
    </submittedName>
</protein>
<accession>T1B8Z5</accession>
<dbReference type="InterPro" id="IPR050955">
    <property type="entry name" value="Plant_Biomass_Hydrol_Est"/>
</dbReference>
<evidence type="ECO:0000256" key="2">
    <source>
        <dbReference type="ARBA" id="ARBA00022801"/>
    </source>
</evidence>
<feature type="domain" description="Peptidase S9 prolyl oligopeptidase catalytic" evidence="3">
    <location>
        <begin position="170"/>
        <end position="240"/>
    </location>
</feature>
<dbReference type="PANTHER" id="PTHR43037:SF5">
    <property type="entry name" value="FERULOYL ESTERASE"/>
    <property type="match status" value="1"/>
</dbReference>
<dbReference type="EMBL" id="AUZZ01001277">
    <property type="protein sequence ID" value="EQD64928.1"/>
    <property type="molecule type" value="Genomic_DNA"/>
</dbReference>
<reference evidence="4" key="2">
    <citation type="journal article" date="2014" name="ISME J.">
        <title>Microbial stratification in low pH oxic and suboxic macroscopic growths along an acid mine drainage.</title>
        <authorList>
            <person name="Mendez-Garcia C."/>
            <person name="Mesa V."/>
            <person name="Sprenger R.R."/>
            <person name="Richter M."/>
            <person name="Diez M.S."/>
            <person name="Solano J."/>
            <person name="Bargiela R."/>
            <person name="Golyshina O.V."/>
            <person name="Manteca A."/>
            <person name="Ramos J.L."/>
            <person name="Gallego J.R."/>
            <person name="Llorente I."/>
            <person name="Martins Dos Santos V.A."/>
            <person name="Jensen O.N."/>
            <person name="Pelaez A.I."/>
            <person name="Sanchez J."/>
            <person name="Ferrer M."/>
        </authorList>
    </citation>
    <scope>NUCLEOTIDE SEQUENCE</scope>
</reference>
<dbReference type="InterPro" id="IPR001375">
    <property type="entry name" value="Peptidase_S9_cat"/>
</dbReference>
<evidence type="ECO:0000259" key="3">
    <source>
        <dbReference type="Pfam" id="PF00326"/>
    </source>
</evidence>
<dbReference type="Pfam" id="PF00326">
    <property type="entry name" value="Peptidase_S9"/>
    <property type="match status" value="1"/>
</dbReference>
<dbReference type="GO" id="GO:0006508">
    <property type="term" value="P:proteolysis"/>
    <property type="evidence" value="ECO:0007669"/>
    <property type="project" value="InterPro"/>
</dbReference>
<proteinExistence type="predicted"/>
<dbReference type="AlphaFoldDB" id="T1B8Z5"/>
<dbReference type="Gene3D" id="3.40.50.1820">
    <property type="entry name" value="alpha/beta hydrolase"/>
    <property type="match status" value="1"/>
</dbReference>
<keyword evidence="1" id="KW-0732">Signal</keyword>
<dbReference type="InterPro" id="IPR029058">
    <property type="entry name" value="AB_hydrolase_fold"/>
</dbReference>
<reference evidence="4" key="1">
    <citation type="submission" date="2013-08" db="EMBL/GenBank/DDBJ databases">
        <authorList>
            <person name="Mendez C."/>
            <person name="Richter M."/>
            <person name="Ferrer M."/>
            <person name="Sanchez J."/>
        </authorList>
    </citation>
    <scope>NUCLEOTIDE SEQUENCE</scope>
</reference>
<keyword evidence="2" id="KW-0378">Hydrolase</keyword>
<evidence type="ECO:0000256" key="1">
    <source>
        <dbReference type="ARBA" id="ARBA00022729"/>
    </source>
</evidence>
<comment type="caution">
    <text evidence="4">The sequence shown here is derived from an EMBL/GenBank/DDBJ whole genome shotgun (WGS) entry which is preliminary data.</text>
</comment>